<dbReference type="Proteomes" id="UP000624159">
    <property type="component" value="Unassembled WGS sequence"/>
</dbReference>
<gene>
    <name evidence="1" type="ORF">I5U13_15495</name>
</gene>
<accession>A0ABS0MFE2</accession>
<organism evidence="1 2">
    <name type="scientific">Serratia rubidaea</name>
    <name type="common">Serratia marinorubra</name>
    <dbReference type="NCBI Taxonomy" id="61652"/>
    <lineage>
        <taxon>Bacteria</taxon>
        <taxon>Pseudomonadati</taxon>
        <taxon>Pseudomonadota</taxon>
        <taxon>Gammaproteobacteria</taxon>
        <taxon>Enterobacterales</taxon>
        <taxon>Yersiniaceae</taxon>
        <taxon>Serratia</taxon>
    </lineage>
</organism>
<dbReference type="RefSeq" id="WP_126530405.1">
    <property type="nucleotide sequence ID" value="NZ_JACYQC010000001.1"/>
</dbReference>
<comment type="caution">
    <text evidence="1">The sequence shown here is derived from an EMBL/GenBank/DDBJ whole genome shotgun (WGS) entry which is preliminary data.</text>
</comment>
<keyword evidence="2" id="KW-1185">Reference proteome</keyword>
<evidence type="ECO:0000313" key="2">
    <source>
        <dbReference type="Proteomes" id="UP000624159"/>
    </source>
</evidence>
<protein>
    <submittedName>
        <fullName evidence="1">Uncharacterized protein</fullName>
    </submittedName>
</protein>
<proteinExistence type="predicted"/>
<reference evidence="1 2" key="1">
    <citation type="submission" date="2020-11" db="EMBL/GenBank/DDBJ databases">
        <title>Enhanced detection system for hospital associated transmission using whole genome sequencing surveillance.</title>
        <authorList>
            <person name="Harrison L.H."/>
            <person name="Van Tyne D."/>
            <person name="Marsh J.W."/>
            <person name="Griffith M.P."/>
            <person name="Snyder D.J."/>
            <person name="Cooper V.S."/>
            <person name="Mustapha M."/>
        </authorList>
    </citation>
    <scope>NUCLEOTIDE SEQUENCE [LARGE SCALE GENOMIC DNA]</scope>
    <source>
        <strain evidence="1 2">SER00230</strain>
    </source>
</reference>
<dbReference type="EMBL" id="JADULK010000007">
    <property type="protein sequence ID" value="MBH1931058.1"/>
    <property type="molecule type" value="Genomic_DNA"/>
</dbReference>
<sequence>MRQLTIATTGQAAAAACDHILIFERGKYFFTPLPGAIFTVGLPGFTGIKPRFGEQRLNLTKRQRTAVCGGKVLPWLDLAGAIGKNPRP</sequence>
<evidence type="ECO:0000313" key="1">
    <source>
        <dbReference type="EMBL" id="MBH1931058.1"/>
    </source>
</evidence>
<dbReference type="PROSITE" id="PS51257">
    <property type="entry name" value="PROKAR_LIPOPROTEIN"/>
    <property type="match status" value="1"/>
</dbReference>
<name>A0ABS0MFE2_SERRU</name>